<dbReference type="InterPro" id="IPR025420">
    <property type="entry name" value="DUF4143"/>
</dbReference>
<dbReference type="InterPro" id="IPR041682">
    <property type="entry name" value="AAA_14"/>
</dbReference>
<keyword evidence="3" id="KW-0067">ATP-binding</keyword>
<evidence type="ECO:0000259" key="2">
    <source>
        <dbReference type="Pfam" id="PF13635"/>
    </source>
</evidence>
<feature type="domain" description="AAA" evidence="1">
    <location>
        <begin position="52"/>
        <end position="185"/>
    </location>
</feature>
<dbReference type="InterPro" id="IPR027417">
    <property type="entry name" value="P-loop_NTPase"/>
</dbReference>
<accession>A0AA49IXI6</accession>
<name>A0AA49IXI6_9PROT</name>
<keyword evidence="3" id="KW-0547">Nucleotide-binding</keyword>
<feature type="domain" description="DUF4143" evidence="2">
    <location>
        <begin position="256"/>
        <end position="409"/>
    </location>
</feature>
<protein>
    <submittedName>
        <fullName evidence="3">ATP-binding protein</fullName>
    </submittedName>
</protein>
<evidence type="ECO:0000259" key="1">
    <source>
        <dbReference type="Pfam" id="PF13173"/>
    </source>
</evidence>
<evidence type="ECO:0000313" key="3">
    <source>
        <dbReference type="EMBL" id="WIM06030.1"/>
    </source>
</evidence>
<dbReference type="Pfam" id="PF13635">
    <property type="entry name" value="DUF4143"/>
    <property type="match status" value="1"/>
</dbReference>
<sequence length="474" mass="53789">MLQVSELEIENRLREDNPWWLSGGGIEADRAAMPRRAYLPAFKILVQSGGAHRAVLLMGPRRVGKTILVAHAIHALMEDGVAGRDILYVSLETPSLIGLSLDALVRRFEKMFDRPANTRLYVFFDEIQYLKTWEVHLKSLVDSHRHCQFVATGSAAAALKHKSAESGAGRFTDFVLPPLTFFEFLRFVDKESSLIREEEAEGGTRRYVAQDIHALNEAFVDYLNYGGYPEALFFEGIRKNPRRYIKSDIIDKVLLRDLPSLYGISDVQELNALFNTLAYNTAQELSLEDLSQSSGVSKPTLAKYLEYLEAAFLIKRMRRVDNNARQFKKAMTFKVYLTNPTMRAALFSSLTATDPAIGHLVETAVFSQWLHNDAHIDSLRYARWKKGEVDLVSLDQRQQPRFAVEVKWSDRPFDDPKEIRGIIEFATTNKLARMPLVTTFSRGGVKAMNGVDIEFAPTSLHCYTVGRNTLDRSR</sequence>
<dbReference type="KEGG" id="npv:OHM77_01690"/>
<dbReference type="AlphaFoldDB" id="A0AA49IXI6"/>
<dbReference type="SUPFAM" id="SSF52540">
    <property type="entry name" value="P-loop containing nucleoside triphosphate hydrolases"/>
    <property type="match status" value="1"/>
</dbReference>
<dbReference type="Pfam" id="PF13173">
    <property type="entry name" value="AAA_14"/>
    <property type="match status" value="1"/>
</dbReference>
<proteinExistence type="predicted"/>
<reference evidence="3" key="1">
    <citation type="journal article" date="2023" name="Nat. Microbiol.">
        <title>Enrichment and characterization of a nitric oxide-reducing microbial community in a continuous bioreactor.</title>
        <authorList>
            <person name="Garrido-Amador P."/>
            <person name="Stortenbeker N."/>
            <person name="Wessels H.J.C.T."/>
            <person name="Speth D.R."/>
            <person name="Garcia-Heredia I."/>
            <person name="Kartal B."/>
        </authorList>
    </citation>
    <scope>NUCLEOTIDE SEQUENCE</scope>
    <source>
        <strain evidence="3">MAG1</strain>
    </source>
</reference>
<dbReference type="Proteomes" id="UP001234916">
    <property type="component" value="Chromosome"/>
</dbReference>
<gene>
    <name evidence="3" type="ORF">OHM77_01690</name>
</gene>
<dbReference type="Gene3D" id="3.40.50.300">
    <property type="entry name" value="P-loop containing nucleotide triphosphate hydrolases"/>
    <property type="match status" value="1"/>
</dbReference>
<dbReference type="PANTHER" id="PTHR33295:SF18">
    <property type="entry name" value="AAA+ ATPASE DOMAIN-CONTAINING PROTEIN"/>
    <property type="match status" value="1"/>
</dbReference>
<dbReference type="PANTHER" id="PTHR33295">
    <property type="entry name" value="ATPASE"/>
    <property type="match status" value="1"/>
</dbReference>
<organism evidence="3">
    <name type="scientific">Candidatus Nitricoxidivorans perseverans</name>
    <dbReference type="NCBI Taxonomy" id="2975601"/>
    <lineage>
        <taxon>Bacteria</taxon>
        <taxon>Pseudomonadati</taxon>
        <taxon>Pseudomonadota</taxon>
        <taxon>Betaproteobacteria</taxon>
        <taxon>Nitrosomonadales</taxon>
        <taxon>Sterolibacteriaceae</taxon>
        <taxon>Candidatus Nitricoxidivorans</taxon>
    </lineage>
</organism>
<dbReference type="GO" id="GO:0005524">
    <property type="term" value="F:ATP binding"/>
    <property type="evidence" value="ECO:0007669"/>
    <property type="project" value="UniProtKB-KW"/>
</dbReference>
<dbReference type="EMBL" id="CP107246">
    <property type="protein sequence ID" value="WIM06030.1"/>
    <property type="molecule type" value="Genomic_DNA"/>
</dbReference>